<dbReference type="NCBIfam" id="TIGR02535">
    <property type="entry name" value="hyp_Hser_kinase"/>
    <property type="match status" value="1"/>
</dbReference>
<comment type="similarity">
    <text evidence="4">Belongs to the BPG-independent phosphoglycerate mutase family. A-PGAM subfamily.</text>
</comment>
<dbReference type="InterPro" id="IPR006124">
    <property type="entry name" value="Metalloenzyme"/>
</dbReference>
<dbReference type="GO" id="GO:0004619">
    <property type="term" value="F:phosphoglycerate mutase activity"/>
    <property type="evidence" value="ECO:0007669"/>
    <property type="project" value="UniProtKB-EC"/>
</dbReference>
<evidence type="ECO:0000256" key="5">
    <source>
        <dbReference type="ARBA" id="ARBA00023152"/>
    </source>
</evidence>
<dbReference type="InterPro" id="IPR023665">
    <property type="entry name" value="ApgAM_prokaryotes"/>
</dbReference>
<dbReference type="SUPFAM" id="SSF53649">
    <property type="entry name" value="Alkaline phosphatase-like"/>
    <property type="match status" value="1"/>
</dbReference>
<dbReference type="PANTHER" id="PTHR31209">
    <property type="entry name" value="COFACTOR-INDEPENDENT PHOSPHOGLYCERATE MUTASE"/>
    <property type="match status" value="1"/>
</dbReference>
<sequence length="405" mass="43834">MRYVVFLADGAADFPVPELGGKTPLQVARKPAIDRIARLGRCGSFVTVDEDMPPGSEVANLTVLGYDPHECYQGRGVIEAASMGVKLNDADIAMRCNLICVADGRVKNHSAGHISTEEAHKLIRHVDRYIGGDDAHFFPGISYRHLMVLDQGSTDFDCFPPHDHVGEKVEDLMIVPKSEEAKPTVARLNDMIRGSWNLLPHHSVNRERVKAGKDPANSIWFWSQGRKPKMKTLKEQYGITGAVISAVDLIKGLGVYAGLDVIDVPGATGLIDTNYEGKADACLNALADHDFVFVHVEASDEAAHAKDLKQKILAIEYLDSRLVTRVMKGVEEKGIAATVAVLPDHMTPVAEGNHVHGPVPVAILTPDVAPDSVQAYDEAACASGSLGMLHGSDFIRTVLNRNSGR</sequence>
<dbReference type="EMBL" id="VGIR01000015">
    <property type="protein sequence ID" value="MBM3330968.1"/>
    <property type="molecule type" value="Genomic_DNA"/>
</dbReference>
<reference evidence="8" key="1">
    <citation type="submission" date="2019-03" db="EMBL/GenBank/DDBJ databases">
        <title>Lake Tanganyika Metagenome-Assembled Genomes (MAGs).</title>
        <authorList>
            <person name="Tran P."/>
        </authorList>
    </citation>
    <scope>NUCLEOTIDE SEQUENCE</scope>
    <source>
        <strain evidence="8">K_DeepCast_150m_m2_040</strain>
    </source>
</reference>
<comment type="pathway">
    <text evidence="3">Carbohydrate degradation.</text>
</comment>
<evidence type="ECO:0000256" key="2">
    <source>
        <dbReference type="ARBA" id="ARBA00002315"/>
    </source>
</evidence>
<dbReference type="PIRSF" id="PIRSF006392">
    <property type="entry name" value="IPGAM_arch"/>
    <property type="match status" value="1"/>
</dbReference>
<evidence type="ECO:0000256" key="6">
    <source>
        <dbReference type="ARBA" id="ARBA00023235"/>
    </source>
</evidence>
<comment type="catalytic activity">
    <reaction evidence="1">
        <text>(2R)-2-phosphoglycerate = (2R)-3-phosphoglycerate</text>
        <dbReference type="Rhea" id="RHEA:15901"/>
        <dbReference type="ChEBI" id="CHEBI:58272"/>
        <dbReference type="ChEBI" id="CHEBI:58289"/>
        <dbReference type="EC" id="5.4.2.12"/>
    </reaction>
</comment>
<evidence type="ECO:0000256" key="4">
    <source>
        <dbReference type="ARBA" id="ARBA00005524"/>
    </source>
</evidence>
<evidence type="ECO:0000256" key="3">
    <source>
        <dbReference type="ARBA" id="ARBA00004921"/>
    </source>
</evidence>
<dbReference type="Gene3D" id="3.30.70.2130">
    <property type="entry name" value="Metalloenzyme domain"/>
    <property type="match status" value="1"/>
</dbReference>
<dbReference type="NCBIfam" id="NF003242">
    <property type="entry name" value="PRK04200.1"/>
    <property type="match status" value="1"/>
</dbReference>
<evidence type="ECO:0000313" key="8">
    <source>
        <dbReference type="EMBL" id="MBM3330968.1"/>
    </source>
</evidence>
<dbReference type="InterPro" id="IPR004456">
    <property type="entry name" value="Pglycerate_mutase_ApgM"/>
</dbReference>
<keyword evidence="6 8" id="KW-0413">Isomerase</keyword>
<dbReference type="InterPro" id="IPR042253">
    <property type="entry name" value="Pglycerate_mutase_ApgM_sf"/>
</dbReference>
<evidence type="ECO:0000259" key="7">
    <source>
        <dbReference type="Pfam" id="PF01676"/>
    </source>
</evidence>
<dbReference type="Gene3D" id="3.40.720.10">
    <property type="entry name" value="Alkaline Phosphatase, subunit A"/>
    <property type="match status" value="1"/>
</dbReference>
<comment type="function">
    <text evidence="2">Catalyzes the interconversion of 2-phosphoglycerate and 3-phosphoglycerate.</text>
</comment>
<feature type="domain" description="Metalloenzyme" evidence="7">
    <location>
        <begin position="1"/>
        <end position="392"/>
    </location>
</feature>
<dbReference type="Pfam" id="PF01676">
    <property type="entry name" value="Metalloenzyme"/>
    <property type="match status" value="1"/>
</dbReference>
<dbReference type="CDD" id="cd16011">
    <property type="entry name" value="iPGM_like"/>
    <property type="match status" value="1"/>
</dbReference>
<evidence type="ECO:0000313" key="9">
    <source>
        <dbReference type="Proteomes" id="UP000779900"/>
    </source>
</evidence>
<dbReference type="Pfam" id="PF10143">
    <property type="entry name" value="PhosphMutase"/>
    <property type="match status" value="1"/>
</dbReference>
<dbReference type="InterPro" id="IPR017850">
    <property type="entry name" value="Alkaline_phosphatase_core_sf"/>
</dbReference>
<accession>A0A937XG27</accession>
<name>A0A937XG27_UNCW3</name>
<proteinExistence type="inferred from homology"/>
<dbReference type="NCBIfam" id="TIGR00306">
    <property type="entry name" value="apgM"/>
    <property type="match status" value="1"/>
</dbReference>
<gene>
    <name evidence="8" type="ORF">FJY68_03845</name>
</gene>
<comment type="caution">
    <text evidence="8">The sequence shown here is derived from an EMBL/GenBank/DDBJ whole genome shotgun (WGS) entry which is preliminary data.</text>
</comment>
<dbReference type="GO" id="GO:0046872">
    <property type="term" value="F:metal ion binding"/>
    <property type="evidence" value="ECO:0007669"/>
    <property type="project" value="InterPro"/>
</dbReference>
<dbReference type="Proteomes" id="UP000779900">
    <property type="component" value="Unassembled WGS sequence"/>
</dbReference>
<dbReference type="GO" id="GO:0006096">
    <property type="term" value="P:glycolytic process"/>
    <property type="evidence" value="ECO:0007669"/>
    <property type="project" value="UniProtKB-KW"/>
</dbReference>
<organism evidence="8 9">
    <name type="scientific">candidate division WOR-3 bacterium</name>
    <dbReference type="NCBI Taxonomy" id="2052148"/>
    <lineage>
        <taxon>Bacteria</taxon>
        <taxon>Bacteria division WOR-3</taxon>
    </lineage>
</organism>
<dbReference type="PANTHER" id="PTHR31209:SF4">
    <property type="entry name" value="2,3-BISPHOSPHOGLYCERATE-INDEPENDENT PHOSPHOGLYCERATE MUTASE"/>
    <property type="match status" value="1"/>
</dbReference>
<keyword evidence="5" id="KW-0324">Glycolysis</keyword>
<dbReference type="AlphaFoldDB" id="A0A937XG27"/>
<protein>
    <submittedName>
        <fullName evidence="8">Cofactor-independent phosphoglycerate mutase</fullName>
        <ecNumber evidence="8">5.4.2.12</ecNumber>
    </submittedName>
</protein>
<evidence type="ECO:0000256" key="1">
    <source>
        <dbReference type="ARBA" id="ARBA00000370"/>
    </source>
</evidence>
<dbReference type="EC" id="5.4.2.12" evidence="8"/>